<proteinExistence type="predicted"/>
<dbReference type="RefSeq" id="WP_091535809.1">
    <property type="nucleotide sequence ID" value="NZ_FOOC01000021.1"/>
</dbReference>
<dbReference type="Proteomes" id="UP000199771">
    <property type="component" value="Unassembled WGS sequence"/>
</dbReference>
<sequence>MTPSQIHPESPAAGHDCCAVSAKAQMVDACAAKHGKSSAAGQPAAAHPAHHVHAGASSSHARLTTAATLHCLTGCAIGEWMGLAIGVSLGLYPWATMALATVLGFASGYTLGLWPLVRQGMGWGQAFKTIWLGETISIAAMEFAMNFTDYHVGGVQAASPFAPQFWLGFAAALTAGFGAAWPVNWWLLRSRVKKPCH</sequence>
<gene>
    <name evidence="3" type="ORF">SAMN04488120_12111</name>
</gene>
<feature type="transmembrane region" description="Helical" evidence="1">
    <location>
        <begin position="126"/>
        <end position="145"/>
    </location>
</feature>
<feature type="transmembrane region" description="Helical" evidence="1">
    <location>
        <begin position="165"/>
        <end position="188"/>
    </location>
</feature>
<keyword evidence="1" id="KW-0812">Transmembrane</keyword>
<reference evidence="3 4" key="1">
    <citation type="submission" date="2016-10" db="EMBL/GenBank/DDBJ databases">
        <authorList>
            <person name="de Groot N.N."/>
        </authorList>
    </citation>
    <scope>NUCLEOTIDE SEQUENCE [LARGE SCALE GENOMIC DNA]</scope>
    <source>
        <strain evidence="3 4">DSM 23609</strain>
    </source>
</reference>
<feature type="domain" description="DUF4396" evidence="2">
    <location>
        <begin position="64"/>
        <end position="193"/>
    </location>
</feature>
<keyword evidence="1" id="KW-1133">Transmembrane helix</keyword>
<evidence type="ECO:0000256" key="1">
    <source>
        <dbReference type="SAM" id="Phobius"/>
    </source>
</evidence>
<evidence type="ECO:0000313" key="4">
    <source>
        <dbReference type="Proteomes" id="UP000199771"/>
    </source>
</evidence>
<keyword evidence="4" id="KW-1185">Reference proteome</keyword>
<protein>
    <recommendedName>
        <fullName evidence="2">DUF4396 domain-containing protein</fullName>
    </recommendedName>
</protein>
<dbReference type="STRING" id="1076937.SAMN04488120_12111"/>
<evidence type="ECO:0000313" key="3">
    <source>
        <dbReference type="EMBL" id="SFF66819.1"/>
    </source>
</evidence>
<organism evidence="3 4">
    <name type="scientific">Fontimonas thermophila</name>
    <dbReference type="NCBI Taxonomy" id="1076937"/>
    <lineage>
        <taxon>Bacteria</taxon>
        <taxon>Pseudomonadati</taxon>
        <taxon>Pseudomonadota</taxon>
        <taxon>Gammaproteobacteria</taxon>
        <taxon>Nevskiales</taxon>
        <taxon>Nevskiaceae</taxon>
        <taxon>Fontimonas</taxon>
    </lineage>
</organism>
<dbReference type="InterPro" id="IPR025509">
    <property type="entry name" value="DUF4396"/>
</dbReference>
<dbReference type="Pfam" id="PF14342">
    <property type="entry name" value="DUF4396"/>
    <property type="match status" value="1"/>
</dbReference>
<dbReference type="AlphaFoldDB" id="A0A1I2KKJ0"/>
<dbReference type="OrthoDB" id="1495425at2"/>
<feature type="transmembrane region" description="Helical" evidence="1">
    <location>
        <begin position="91"/>
        <end position="114"/>
    </location>
</feature>
<keyword evidence="1" id="KW-0472">Membrane</keyword>
<evidence type="ECO:0000259" key="2">
    <source>
        <dbReference type="Pfam" id="PF14342"/>
    </source>
</evidence>
<name>A0A1I2KKJ0_9GAMM</name>
<dbReference type="EMBL" id="FOOC01000021">
    <property type="protein sequence ID" value="SFF66819.1"/>
    <property type="molecule type" value="Genomic_DNA"/>
</dbReference>
<accession>A0A1I2KKJ0</accession>